<feature type="transmembrane region" description="Helical" evidence="1">
    <location>
        <begin position="40"/>
        <end position="60"/>
    </location>
</feature>
<keyword evidence="1" id="KW-1133">Transmembrane helix</keyword>
<evidence type="ECO:0000313" key="2">
    <source>
        <dbReference type="EMBL" id="TWI56590.1"/>
    </source>
</evidence>
<protein>
    <recommendedName>
        <fullName evidence="4">O-antigen ligase-like membrane protein</fullName>
    </recommendedName>
</protein>
<feature type="transmembrane region" description="Helical" evidence="1">
    <location>
        <begin position="72"/>
        <end position="93"/>
    </location>
</feature>
<proteinExistence type="predicted"/>
<name>A0A562QK72_9PSED</name>
<dbReference type="EMBL" id="VLKY01000003">
    <property type="protein sequence ID" value="TWI56590.1"/>
    <property type="molecule type" value="Genomic_DNA"/>
</dbReference>
<evidence type="ECO:0008006" key="4">
    <source>
        <dbReference type="Google" id="ProtNLM"/>
    </source>
</evidence>
<keyword evidence="3" id="KW-1185">Reference proteome</keyword>
<dbReference type="Proteomes" id="UP000316905">
    <property type="component" value="Unassembled WGS sequence"/>
</dbReference>
<organism evidence="2 3">
    <name type="scientific">Pseudomonas duriflava</name>
    <dbReference type="NCBI Taxonomy" id="459528"/>
    <lineage>
        <taxon>Bacteria</taxon>
        <taxon>Pseudomonadati</taxon>
        <taxon>Pseudomonadota</taxon>
        <taxon>Gammaproteobacteria</taxon>
        <taxon>Pseudomonadales</taxon>
        <taxon>Pseudomonadaceae</taxon>
        <taxon>Pseudomonas</taxon>
    </lineage>
</organism>
<keyword evidence="1" id="KW-0812">Transmembrane</keyword>
<feature type="transmembrane region" description="Helical" evidence="1">
    <location>
        <begin position="327"/>
        <end position="351"/>
    </location>
</feature>
<dbReference type="AlphaFoldDB" id="A0A562QK72"/>
<feature type="transmembrane region" description="Helical" evidence="1">
    <location>
        <begin position="202"/>
        <end position="219"/>
    </location>
</feature>
<evidence type="ECO:0000313" key="3">
    <source>
        <dbReference type="Proteomes" id="UP000316905"/>
    </source>
</evidence>
<sequence>MGSDMSLVSKSSACCIVLFFVFILHFGIFEETPHNPIGILYVNELYLVICLAFTLFYLLASVGMEKRDFNILFSYGLYSSVVFILLPAIFSNLYYGQPLIYGIIEERRVLFCFSFAVLLFLAKNMKVAHFEHTFFAVVLLSCVLAWMFKFGALPDLRDKVASFDRPDRSSIGSLAQILGYFYAIQIWNKGSSPIDGSEKSKTPYLILACFILLTLVFATQTRQLIFLSLCFTLLCLKSKSVIWVALSCILLSPFYLFPELITALGLNVDFYTQSLEDGPTDGVREQTISYIFMHLHSNNWLPSGSLSLMWNNGFIPHFGEYFFLSDVGIFGTLFRFGFLAFFIVPLSLFCYYRFAKRLCLNTNFTLICMLAFMVIWPLQGIFEYMQATIAFLLVIQALKGKHLNSSSPVSEPYLGAHALGQPSFR</sequence>
<gene>
    <name evidence="2" type="ORF">IQ22_01041</name>
</gene>
<evidence type="ECO:0000256" key="1">
    <source>
        <dbReference type="SAM" id="Phobius"/>
    </source>
</evidence>
<accession>A0A562QK72</accession>
<feature type="transmembrane region" description="Helical" evidence="1">
    <location>
        <begin position="358"/>
        <end position="375"/>
    </location>
</feature>
<feature type="transmembrane region" description="Helical" evidence="1">
    <location>
        <begin position="134"/>
        <end position="153"/>
    </location>
</feature>
<keyword evidence="1" id="KW-0472">Membrane</keyword>
<reference evidence="2 3" key="1">
    <citation type="journal article" date="2015" name="Stand. Genomic Sci.">
        <title>Genomic Encyclopedia of Bacterial and Archaeal Type Strains, Phase III: the genomes of soil and plant-associated and newly described type strains.</title>
        <authorList>
            <person name="Whitman W.B."/>
            <person name="Woyke T."/>
            <person name="Klenk H.P."/>
            <person name="Zhou Y."/>
            <person name="Lilburn T.G."/>
            <person name="Beck B.J."/>
            <person name="De Vos P."/>
            <person name="Vandamme P."/>
            <person name="Eisen J.A."/>
            <person name="Garrity G."/>
            <person name="Hugenholtz P."/>
            <person name="Kyrpides N.C."/>
        </authorList>
    </citation>
    <scope>NUCLEOTIDE SEQUENCE [LARGE SCALE GENOMIC DNA]</scope>
    <source>
        <strain evidence="2 3">CGMCC 1.6858</strain>
    </source>
</reference>
<feature type="transmembrane region" description="Helical" evidence="1">
    <location>
        <begin position="7"/>
        <end position="28"/>
    </location>
</feature>
<comment type="caution">
    <text evidence="2">The sequence shown here is derived from an EMBL/GenBank/DDBJ whole genome shotgun (WGS) entry which is preliminary data.</text>
</comment>
<feature type="transmembrane region" description="Helical" evidence="1">
    <location>
        <begin position="240"/>
        <end position="257"/>
    </location>
</feature>